<keyword evidence="4" id="KW-1185">Reference proteome</keyword>
<evidence type="ECO:0000256" key="1">
    <source>
        <dbReference type="SAM" id="SignalP"/>
    </source>
</evidence>
<dbReference type="SUPFAM" id="SSF50814">
    <property type="entry name" value="Lipocalins"/>
    <property type="match status" value="1"/>
</dbReference>
<feature type="chain" id="PRO_5011649306" evidence="1">
    <location>
        <begin position="28"/>
        <end position="181"/>
    </location>
</feature>
<dbReference type="PROSITE" id="PS51257">
    <property type="entry name" value="PROKAR_LIPOPROTEIN"/>
    <property type="match status" value="1"/>
</dbReference>
<proteinExistence type="predicted"/>
<dbReference type="InterPro" id="IPR012674">
    <property type="entry name" value="Calycin"/>
</dbReference>
<keyword evidence="1" id="KW-0732">Signal</keyword>
<evidence type="ECO:0000313" key="3">
    <source>
        <dbReference type="EMBL" id="SDF74849.1"/>
    </source>
</evidence>
<feature type="domain" description="Lipocalin/cytosolic fatty-acid binding" evidence="2">
    <location>
        <begin position="122"/>
        <end position="180"/>
    </location>
</feature>
<dbReference type="Pfam" id="PF08212">
    <property type="entry name" value="Lipocalin_2"/>
    <property type="match status" value="1"/>
</dbReference>
<dbReference type="Proteomes" id="UP000199399">
    <property type="component" value="Unassembled WGS sequence"/>
</dbReference>
<keyword evidence="3" id="KW-0449">Lipoprotein</keyword>
<reference evidence="4" key="1">
    <citation type="submission" date="2016-10" db="EMBL/GenBank/DDBJ databases">
        <authorList>
            <person name="Varghese N."/>
            <person name="Submissions S."/>
        </authorList>
    </citation>
    <scope>NUCLEOTIDE SEQUENCE [LARGE SCALE GENOMIC DNA]</scope>
    <source>
        <strain evidence="4">DSM 16477</strain>
    </source>
</reference>
<dbReference type="InterPro" id="IPR000566">
    <property type="entry name" value="Lipocln_cytosolic_FA-bd_dom"/>
</dbReference>
<feature type="signal peptide" evidence="1">
    <location>
        <begin position="1"/>
        <end position="27"/>
    </location>
</feature>
<dbReference type="STRING" id="218672.SAMN04489759_10355"/>
<dbReference type="OrthoDB" id="594739at2"/>
<name>A0A1G7NNI9_9RHOB</name>
<evidence type="ECO:0000313" key="4">
    <source>
        <dbReference type="Proteomes" id="UP000199399"/>
    </source>
</evidence>
<organism evidence="3 4">
    <name type="scientific">Sulfitobacter delicatus</name>
    <dbReference type="NCBI Taxonomy" id="218672"/>
    <lineage>
        <taxon>Bacteria</taxon>
        <taxon>Pseudomonadati</taxon>
        <taxon>Pseudomonadota</taxon>
        <taxon>Alphaproteobacteria</taxon>
        <taxon>Rhodobacterales</taxon>
        <taxon>Roseobacteraceae</taxon>
        <taxon>Sulfitobacter</taxon>
    </lineage>
</organism>
<accession>A0A1G7NNI9</accession>
<dbReference type="AlphaFoldDB" id="A0A1G7NNI9"/>
<protein>
    <submittedName>
        <fullName evidence="3">Apolipoprotein D and lipocalin family protein</fullName>
    </submittedName>
</protein>
<dbReference type="EMBL" id="FNBP01000003">
    <property type="protein sequence ID" value="SDF74849.1"/>
    <property type="molecule type" value="Genomic_DNA"/>
</dbReference>
<evidence type="ECO:0000259" key="2">
    <source>
        <dbReference type="Pfam" id="PF08212"/>
    </source>
</evidence>
<sequence>MGGLRLQKGRQAVAVLLLGALAACNSAPPPQQEGFRDPDALIGATSRYDSARFAGDWQVRAAFPGDGDLRAVSFAPQGPSFIEHRQSCDAAGLCEDRRDLWSATEQGPGRYALRAAVGGAERALWVLWVDEGFRTAVIGAPDGRYGWILDRQATGGADRIAAAQEILDFNGYDVGALQFRR</sequence>
<dbReference type="Gene3D" id="2.40.128.20">
    <property type="match status" value="1"/>
</dbReference>
<gene>
    <name evidence="3" type="ORF">SAMN04489759_10355</name>
</gene>